<evidence type="ECO:0000313" key="1">
    <source>
        <dbReference type="EMBL" id="SKC12633.1"/>
    </source>
</evidence>
<evidence type="ECO:0000313" key="2">
    <source>
        <dbReference type="Proteomes" id="UP000190897"/>
    </source>
</evidence>
<organism evidence="1 2">
    <name type="scientific">Dyadobacter psychrophilus</name>
    <dbReference type="NCBI Taxonomy" id="651661"/>
    <lineage>
        <taxon>Bacteria</taxon>
        <taxon>Pseudomonadati</taxon>
        <taxon>Bacteroidota</taxon>
        <taxon>Cytophagia</taxon>
        <taxon>Cytophagales</taxon>
        <taxon>Spirosomataceae</taxon>
        <taxon>Dyadobacter</taxon>
    </lineage>
</organism>
<proteinExistence type="predicted"/>
<dbReference type="AlphaFoldDB" id="A0A1T5GW24"/>
<accession>A0A1T5GW24</accession>
<dbReference type="EMBL" id="FUZA01000007">
    <property type="protein sequence ID" value="SKC12633.1"/>
    <property type="molecule type" value="Genomic_DNA"/>
</dbReference>
<name>A0A1T5GW24_9BACT</name>
<sequence length="70" mass="7970">MCLNDEWFLVYTYIFMPRHKQIKIKNPPGISGRVLTKSLNLIYRLNAPFIDLTASADFSKAAFSESVNSS</sequence>
<gene>
    <name evidence="1" type="ORF">SAMN05660293_04426</name>
</gene>
<protein>
    <submittedName>
        <fullName evidence="1">Uncharacterized protein</fullName>
    </submittedName>
</protein>
<keyword evidence="2" id="KW-1185">Reference proteome</keyword>
<dbReference type="Proteomes" id="UP000190897">
    <property type="component" value="Unassembled WGS sequence"/>
</dbReference>
<reference evidence="2" key="1">
    <citation type="submission" date="2017-02" db="EMBL/GenBank/DDBJ databases">
        <authorList>
            <person name="Varghese N."/>
            <person name="Submissions S."/>
        </authorList>
    </citation>
    <scope>NUCLEOTIDE SEQUENCE [LARGE SCALE GENOMIC DNA]</scope>
    <source>
        <strain evidence="2">DSM 22270</strain>
    </source>
</reference>